<sequence length="131" mass="14130">MPLVLNETIFIASIPALQNFPGLSVTHLEAMQIGLAPRQKLLTGQPVGGIGLDPRCNLIRRPQLSQHLDHAIGVPPVVPELQITIGLAQFAGLGIEPPHQIQQLLYAFVPVHPVTLFCKTAASLAWGLVRL</sequence>
<comment type="caution">
    <text evidence="1">The sequence shown here is derived from an EMBL/GenBank/DDBJ whole genome shotgun (WGS) entry which is preliminary data.</text>
</comment>
<gene>
    <name evidence="1" type="ORF">Rifp1Sym_ad00240</name>
</gene>
<protein>
    <submittedName>
        <fullName evidence="1">Uncharacterized protein</fullName>
    </submittedName>
</protein>
<name>G2D9L5_9GAMM</name>
<accession>G2D9L5</accession>
<organism evidence="1 2">
    <name type="scientific">endosymbiont of Riftia pachyptila</name>
    <name type="common">vent Ph05</name>
    <dbReference type="NCBI Taxonomy" id="1048808"/>
    <lineage>
        <taxon>Bacteria</taxon>
        <taxon>Pseudomonadati</taxon>
        <taxon>Pseudomonadota</taxon>
        <taxon>Gammaproteobacteria</taxon>
        <taxon>sulfur-oxidizing symbionts</taxon>
    </lineage>
</organism>
<reference evidence="1" key="1">
    <citation type="journal article" date="2011" name="ISME J.">
        <title>The endosymbionts of the deep-sea tubeworms Riftia pachyptila and Tevnia jerichonana share an identical physiology as revealed by proteogenomic analyses.</title>
        <authorList>
            <person name="Gardebrecht A."/>
            <person name="Markert S."/>
            <person name="Felbeck H."/>
            <person name="Thuermer A."/>
            <person name="Albrecht D."/>
            <person name="Wollherr A."/>
            <person name="Kabisch J."/>
            <person name="Lehmann R."/>
            <person name="Daniel R."/>
            <person name="Liesegang H."/>
            <person name="Hecker M."/>
            <person name="Sievert S.M."/>
            <person name="Schweder T."/>
        </authorList>
    </citation>
    <scope>NUCLEOTIDE SEQUENCE [LARGE SCALE GENOMIC DNA]</scope>
</reference>
<evidence type="ECO:0000313" key="1">
    <source>
        <dbReference type="EMBL" id="EGV52677.1"/>
    </source>
</evidence>
<keyword evidence="2" id="KW-1185">Reference proteome</keyword>
<dbReference type="AlphaFoldDB" id="G2D9L5"/>
<dbReference type="EMBL" id="AFOC01000004">
    <property type="protein sequence ID" value="EGV52677.1"/>
    <property type="molecule type" value="Genomic_DNA"/>
</dbReference>
<proteinExistence type="predicted"/>
<dbReference type="Proteomes" id="UP000004491">
    <property type="component" value="Unassembled WGS sequence"/>
</dbReference>
<evidence type="ECO:0000313" key="2">
    <source>
        <dbReference type="Proteomes" id="UP000004491"/>
    </source>
</evidence>